<keyword evidence="1" id="KW-1133">Transmembrane helix</keyword>
<dbReference type="KEGG" id="sste:SAMEA4384403_1280"/>
<gene>
    <name evidence="2" type="ORF">SAMEA4384403_01280</name>
</gene>
<dbReference type="EMBL" id="LT906462">
    <property type="protein sequence ID" value="SNV67123.1"/>
    <property type="molecule type" value="Genomic_DNA"/>
</dbReference>
<proteinExistence type="predicted"/>
<organism evidence="2 3">
    <name type="scientific">Mammaliicoccus stepanovicii</name>
    <dbReference type="NCBI Taxonomy" id="643214"/>
    <lineage>
        <taxon>Bacteria</taxon>
        <taxon>Bacillati</taxon>
        <taxon>Bacillota</taxon>
        <taxon>Bacilli</taxon>
        <taxon>Bacillales</taxon>
        <taxon>Staphylococcaceae</taxon>
        <taxon>Mammaliicoccus</taxon>
    </lineage>
</organism>
<keyword evidence="3" id="KW-1185">Reference proteome</keyword>
<name>A0A239Z855_9STAP</name>
<sequence>MNNKKQNNEKNKYKTLAFLVTFIILWGLAYWLFIA</sequence>
<protein>
    <submittedName>
        <fullName evidence="2">Uncharacterized protein</fullName>
    </submittedName>
</protein>
<dbReference type="Proteomes" id="UP000242084">
    <property type="component" value="Chromosome 1"/>
</dbReference>
<accession>A0A239Z855</accession>
<keyword evidence="1" id="KW-0812">Transmembrane</keyword>
<keyword evidence="1" id="KW-0472">Membrane</keyword>
<evidence type="ECO:0000313" key="2">
    <source>
        <dbReference type="EMBL" id="SNV67123.1"/>
    </source>
</evidence>
<dbReference type="AlphaFoldDB" id="A0A239Z855"/>
<evidence type="ECO:0000313" key="3">
    <source>
        <dbReference type="Proteomes" id="UP000242084"/>
    </source>
</evidence>
<feature type="transmembrane region" description="Helical" evidence="1">
    <location>
        <begin position="16"/>
        <end position="34"/>
    </location>
</feature>
<reference evidence="2 3" key="1">
    <citation type="submission" date="2017-06" db="EMBL/GenBank/DDBJ databases">
        <authorList>
            <consortium name="Pathogen Informatics"/>
        </authorList>
    </citation>
    <scope>NUCLEOTIDE SEQUENCE [LARGE SCALE GENOMIC DNA]</scope>
    <source>
        <strain evidence="2 3">NCTC13839</strain>
    </source>
</reference>
<evidence type="ECO:0000256" key="1">
    <source>
        <dbReference type="SAM" id="Phobius"/>
    </source>
</evidence>